<reference evidence="1 2" key="1">
    <citation type="journal article" date="2011" name="PLoS Pathog.">
        <title>Endophytic Life Strategies Decoded by Genome and Transcriptome Analyses of the Mutualistic Root Symbiont Piriformospora indica.</title>
        <authorList>
            <person name="Zuccaro A."/>
            <person name="Lahrmann U."/>
            <person name="Guldener U."/>
            <person name="Langen G."/>
            <person name="Pfiffi S."/>
            <person name="Biedenkopf D."/>
            <person name="Wong P."/>
            <person name="Samans B."/>
            <person name="Grimm C."/>
            <person name="Basiewicz M."/>
            <person name="Murat C."/>
            <person name="Martin F."/>
            <person name="Kogel K.H."/>
        </authorList>
    </citation>
    <scope>NUCLEOTIDE SEQUENCE [LARGE SCALE GENOMIC DNA]</scope>
    <source>
        <strain evidence="1 2">DSM 11827</strain>
    </source>
</reference>
<keyword evidence="2" id="KW-1185">Reference proteome</keyword>
<evidence type="ECO:0000313" key="1">
    <source>
        <dbReference type="EMBL" id="CCA75602.1"/>
    </source>
</evidence>
<comment type="caution">
    <text evidence="1">The sequence shown here is derived from an EMBL/GenBank/DDBJ whole genome shotgun (WGS) entry which is preliminary data.</text>
</comment>
<sequence>MVTKDLPKELLISIFLCAVAQSPATLRENVDRSVASLKGNCRALARSLETNRNHCKATGFCVFWSLTSRARDSFAAMWTTYHQRSLGCGYTHVSYYGATWNIREICAIPTLKETTLQTLLKHCHSLEEVPLAIAKPRAQWKNILLLLKPTESEWGNLNRGRLITPDSPWQMREDDFDS</sequence>
<dbReference type="HOGENOM" id="CLU_1511177_0_0_1"/>
<protein>
    <submittedName>
        <fullName evidence="1">Uncharacterized protein</fullName>
    </submittedName>
</protein>
<proteinExistence type="predicted"/>
<dbReference type="AlphaFoldDB" id="G4TWA9"/>
<gene>
    <name evidence="1" type="ORF">PIIN_09592</name>
</gene>
<name>G4TWA9_SERID</name>
<organism evidence="1 2">
    <name type="scientific">Serendipita indica (strain DSM 11827)</name>
    <name type="common">Root endophyte fungus</name>
    <name type="synonym">Piriformospora indica</name>
    <dbReference type="NCBI Taxonomy" id="1109443"/>
    <lineage>
        <taxon>Eukaryota</taxon>
        <taxon>Fungi</taxon>
        <taxon>Dikarya</taxon>
        <taxon>Basidiomycota</taxon>
        <taxon>Agaricomycotina</taxon>
        <taxon>Agaricomycetes</taxon>
        <taxon>Sebacinales</taxon>
        <taxon>Serendipitaceae</taxon>
        <taxon>Serendipita</taxon>
    </lineage>
</organism>
<evidence type="ECO:0000313" key="2">
    <source>
        <dbReference type="Proteomes" id="UP000007148"/>
    </source>
</evidence>
<accession>G4TWA9</accession>
<dbReference type="Proteomes" id="UP000007148">
    <property type="component" value="Unassembled WGS sequence"/>
</dbReference>
<dbReference type="InParanoid" id="G4TWA9"/>
<dbReference type="EMBL" id="CAFZ01000479">
    <property type="protein sequence ID" value="CCA75602.1"/>
    <property type="molecule type" value="Genomic_DNA"/>
</dbReference>